<feature type="region of interest" description="Disordered" evidence="5">
    <location>
        <begin position="314"/>
        <end position="355"/>
    </location>
</feature>
<keyword evidence="8" id="KW-1185">Reference proteome</keyword>
<dbReference type="PROSITE" id="PS50931">
    <property type="entry name" value="HTH_LYSR"/>
    <property type="match status" value="1"/>
</dbReference>
<evidence type="ECO:0000256" key="4">
    <source>
        <dbReference type="ARBA" id="ARBA00023163"/>
    </source>
</evidence>
<comment type="caution">
    <text evidence="7">The sequence shown here is derived from an EMBL/GenBank/DDBJ whole genome shotgun (WGS) entry which is preliminary data.</text>
</comment>
<dbReference type="OrthoDB" id="3171102at2"/>
<feature type="domain" description="HTH lysR-type" evidence="6">
    <location>
        <begin position="3"/>
        <end position="60"/>
    </location>
</feature>
<dbReference type="InterPro" id="IPR036388">
    <property type="entry name" value="WH-like_DNA-bd_sf"/>
</dbReference>
<dbReference type="InterPro" id="IPR005119">
    <property type="entry name" value="LysR_subst-bd"/>
</dbReference>
<evidence type="ECO:0000259" key="6">
    <source>
        <dbReference type="PROSITE" id="PS50931"/>
    </source>
</evidence>
<evidence type="ECO:0000256" key="1">
    <source>
        <dbReference type="ARBA" id="ARBA00009437"/>
    </source>
</evidence>
<evidence type="ECO:0000313" key="7">
    <source>
        <dbReference type="EMBL" id="KGM12711.1"/>
    </source>
</evidence>
<dbReference type="GO" id="GO:0003677">
    <property type="term" value="F:DNA binding"/>
    <property type="evidence" value="ECO:0007669"/>
    <property type="project" value="UniProtKB-KW"/>
</dbReference>
<dbReference type="SUPFAM" id="SSF46785">
    <property type="entry name" value="Winged helix' DNA-binding domain"/>
    <property type="match status" value="1"/>
</dbReference>
<evidence type="ECO:0000256" key="2">
    <source>
        <dbReference type="ARBA" id="ARBA00023015"/>
    </source>
</evidence>
<dbReference type="GO" id="GO:0032993">
    <property type="term" value="C:protein-DNA complex"/>
    <property type="evidence" value="ECO:0007669"/>
    <property type="project" value="TreeGrafter"/>
</dbReference>
<dbReference type="Gene3D" id="3.40.190.290">
    <property type="match status" value="1"/>
</dbReference>
<evidence type="ECO:0000313" key="8">
    <source>
        <dbReference type="Proteomes" id="UP000029839"/>
    </source>
</evidence>
<dbReference type="PANTHER" id="PTHR30346:SF30">
    <property type="entry name" value="SMALL NEUTRAL PROTEASE REGULATORY PROTEIN"/>
    <property type="match status" value="1"/>
</dbReference>
<dbReference type="Pfam" id="PF03466">
    <property type="entry name" value="LysR_substrate"/>
    <property type="match status" value="1"/>
</dbReference>
<keyword evidence="3" id="KW-0238">DNA-binding</keyword>
<reference evidence="7 8" key="2">
    <citation type="journal article" date="2015" name="Stand. Genomic Sci.">
        <title>Draft genome sequence of Cellulomonas carbonis T26(T) and comparative analysis of six Cellulomonas genomes.</title>
        <authorList>
            <person name="Zhuang W."/>
            <person name="Zhang S."/>
            <person name="Xia X."/>
            <person name="Wang G."/>
        </authorList>
    </citation>
    <scope>NUCLEOTIDE SEQUENCE [LARGE SCALE GENOMIC DNA]</scope>
    <source>
        <strain evidence="7 8">T26</strain>
    </source>
</reference>
<dbReference type="SUPFAM" id="SSF53850">
    <property type="entry name" value="Periplasmic binding protein-like II"/>
    <property type="match status" value="1"/>
</dbReference>
<dbReference type="RefSeq" id="WP_081978393.1">
    <property type="nucleotide sequence ID" value="NZ_AXCY01000001.1"/>
</dbReference>
<dbReference type="AlphaFoldDB" id="A0A0A0BXT7"/>
<gene>
    <name evidence="7" type="ORF">N868_00015</name>
</gene>
<keyword evidence="2" id="KW-0805">Transcription regulation</keyword>
<name>A0A0A0BXT7_9CELL</name>
<dbReference type="EMBL" id="AXCY01000001">
    <property type="protein sequence ID" value="KGM12711.1"/>
    <property type="molecule type" value="Genomic_DNA"/>
</dbReference>
<dbReference type="PRINTS" id="PR00039">
    <property type="entry name" value="HTHLYSR"/>
</dbReference>
<keyword evidence="4" id="KW-0804">Transcription</keyword>
<dbReference type="InterPro" id="IPR000847">
    <property type="entry name" value="LysR_HTH_N"/>
</dbReference>
<accession>A0A0A0BXT7</accession>
<dbReference type="CDD" id="cd08414">
    <property type="entry name" value="PBP2_LTTR_aromatics_like"/>
    <property type="match status" value="1"/>
</dbReference>
<dbReference type="PANTHER" id="PTHR30346">
    <property type="entry name" value="TRANSCRIPTIONAL DUAL REGULATOR HCAR-RELATED"/>
    <property type="match status" value="1"/>
</dbReference>
<dbReference type="Proteomes" id="UP000029839">
    <property type="component" value="Unassembled WGS sequence"/>
</dbReference>
<dbReference type="Gene3D" id="1.10.10.10">
    <property type="entry name" value="Winged helix-like DNA-binding domain superfamily/Winged helix DNA-binding domain"/>
    <property type="match status" value="1"/>
</dbReference>
<feature type="compositionally biased region" description="Basic and acidic residues" evidence="5">
    <location>
        <begin position="324"/>
        <end position="333"/>
    </location>
</feature>
<proteinExistence type="inferred from homology"/>
<protein>
    <submittedName>
        <fullName evidence="7">LysR family transcriptional regulator</fullName>
    </submittedName>
</protein>
<reference evidence="7 8" key="1">
    <citation type="submission" date="2013-08" db="EMBL/GenBank/DDBJ databases">
        <title>Genome sequencing of Cellulomonas carbonis T26.</title>
        <authorList>
            <person name="Chen F."/>
            <person name="Li Y."/>
            <person name="Wang G."/>
        </authorList>
    </citation>
    <scope>NUCLEOTIDE SEQUENCE [LARGE SCALE GENOMIC DNA]</scope>
    <source>
        <strain evidence="7 8">T26</strain>
    </source>
</reference>
<evidence type="ECO:0000256" key="3">
    <source>
        <dbReference type="ARBA" id="ARBA00023125"/>
    </source>
</evidence>
<comment type="similarity">
    <text evidence="1">Belongs to the LysR transcriptional regulatory family.</text>
</comment>
<sequence>MDLELRHLRMVVAVAESGSVTKAAASLGLSQPALTAQLNRIDRALGGHVFTRDRLGARATPLGETLLRHARVVLPAMAVLVDDTRRMVAGASSCGRALRVGTAGTAIGGLFVNRVHVALRDVTVTPATSWSVEGTAARLAAGALDVALVGTCADDAPPTDGDVVWTEVSCDPVVALVHAGHRHARATTVPLAALADEVWLASPGDGCFERCFVAACTRAGFTPRGLGESDRTSAIDQVRAGHAVGLAQPLLLDVPGVHAVAIEGAPLRWRQLVGWRRDTADRVDVDAVVAAARSAHADAVDRSPEYASWFTAVPTARTAPPTSREPRRQRLREVAGTPVRDARRPPGRPPHNAGV</sequence>
<organism evidence="7 8">
    <name type="scientific">Cellulomonas carbonis T26</name>
    <dbReference type="NCBI Taxonomy" id="947969"/>
    <lineage>
        <taxon>Bacteria</taxon>
        <taxon>Bacillati</taxon>
        <taxon>Actinomycetota</taxon>
        <taxon>Actinomycetes</taxon>
        <taxon>Micrococcales</taxon>
        <taxon>Cellulomonadaceae</taxon>
        <taxon>Cellulomonas</taxon>
    </lineage>
</organism>
<dbReference type="GO" id="GO:0003700">
    <property type="term" value="F:DNA-binding transcription factor activity"/>
    <property type="evidence" value="ECO:0007669"/>
    <property type="project" value="InterPro"/>
</dbReference>
<dbReference type="InterPro" id="IPR036390">
    <property type="entry name" value="WH_DNA-bd_sf"/>
</dbReference>
<evidence type="ECO:0000256" key="5">
    <source>
        <dbReference type="SAM" id="MobiDB-lite"/>
    </source>
</evidence>
<dbReference type="Pfam" id="PF00126">
    <property type="entry name" value="HTH_1"/>
    <property type="match status" value="1"/>
</dbReference>